<dbReference type="RefSeq" id="XP_022323150.1">
    <property type="nucleotide sequence ID" value="XM_022467442.1"/>
</dbReference>
<evidence type="ECO:0000256" key="11">
    <source>
        <dbReference type="PROSITE-ProRule" id="PRU10141"/>
    </source>
</evidence>
<dbReference type="InterPro" id="IPR017441">
    <property type="entry name" value="Protein_kinase_ATP_BS"/>
</dbReference>
<evidence type="ECO:0000256" key="5">
    <source>
        <dbReference type="ARBA" id="ARBA00022840"/>
    </source>
</evidence>
<evidence type="ECO:0000313" key="18">
    <source>
        <dbReference type="RefSeq" id="XP_022323150.1"/>
    </source>
</evidence>
<comment type="catalytic activity">
    <reaction evidence="8 12">
        <text>L-tyrosyl-[protein] + ATP = O-phospho-L-tyrosyl-[protein] + ADP + H(+)</text>
        <dbReference type="Rhea" id="RHEA:10596"/>
        <dbReference type="Rhea" id="RHEA-COMP:10136"/>
        <dbReference type="Rhea" id="RHEA-COMP:20101"/>
        <dbReference type="ChEBI" id="CHEBI:15378"/>
        <dbReference type="ChEBI" id="CHEBI:30616"/>
        <dbReference type="ChEBI" id="CHEBI:46858"/>
        <dbReference type="ChEBI" id="CHEBI:61978"/>
        <dbReference type="ChEBI" id="CHEBI:456216"/>
        <dbReference type="EC" id="2.7.10.2"/>
    </reaction>
</comment>
<evidence type="ECO:0000256" key="2">
    <source>
        <dbReference type="ARBA" id="ARBA00022679"/>
    </source>
</evidence>
<dbReference type="Proteomes" id="UP000694844">
    <property type="component" value="Chromosome 3"/>
</dbReference>
<dbReference type="FunFam" id="1.10.510.10:FF:000070">
    <property type="entry name" value="Tyrosine-protein kinase"/>
    <property type="match status" value="1"/>
</dbReference>
<comment type="similarity">
    <text evidence="12">Belongs to the protein kinase superfamily. Tyr protein kinase family.</text>
</comment>
<keyword evidence="7 12" id="KW-0829">Tyrosine-protein kinase</keyword>
<dbReference type="SUPFAM" id="SSF56112">
    <property type="entry name" value="Protein kinase-like (PK-like)"/>
    <property type="match status" value="1"/>
</dbReference>
<dbReference type="PRINTS" id="PR00401">
    <property type="entry name" value="SH2DOMAIN"/>
</dbReference>
<feature type="compositionally biased region" description="Basic and acidic residues" evidence="13">
    <location>
        <begin position="671"/>
        <end position="683"/>
    </location>
</feature>
<evidence type="ECO:0000259" key="14">
    <source>
        <dbReference type="PROSITE" id="PS50001"/>
    </source>
</evidence>
<dbReference type="Pfam" id="PF00017">
    <property type="entry name" value="SH2"/>
    <property type="match status" value="1"/>
</dbReference>
<dbReference type="Pfam" id="PF07714">
    <property type="entry name" value="PK_Tyr_Ser-Thr"/>
    <property type="match status" value="1"/>
</dbReference>
<dbReference type="SMART" id="SM00219">
    <property type="entry name" value="TyrKc"/>
    <property type="match status" value="1"/>
</dbReference>
<evidence type="ECO:0000256" key="4">
    <source>
        <dbReference type="ARBA" id="ARBA00022777"/>
    </source>
</evidence>
<keyword evidence="4 12" id="KW-0418">Kinase</keyword>
<feature type="region of interest" description="Disordered" evidence="13">
    <location>
        <begin position="522"/>
        <end position="768"/>
    </location>
</feature>
<dbReference type="SUPFAM" id="SSF50044">
    <property type="entry name" value="SH3-domain"/>
    <property type="match status" value="1"/>
</dbReference>
<dbReference type="FunFam" id="3.30.200.20:FF:000037">
    <property type="entry name" value="Tyrosine-protein kinase"/>
    <property type="match status" value="1"/>
</dbReference>
<dbReference type="InterPro" id="IPR035837">
    <property type="entry name" value="ABL_SH2"/>
</dbReference>
<dbReference type="GO" id="GO:0007154">
    <property type="term" value="P:cell communication"/>
    <property type="evidence" value="ECO:0007669"/>
    <property type="project" value="UniProtKB-ARBA"/>
</dbReference>
<dbReference type="PRINTS" id="PR00109">
    <property type="entry name" value="TYRKINASE"/>
</dbReference>
<feature type="domain" description="Protein kinase" evidence="16">
    <location>
        <begin position="256"/>
        <end position="512"/>
    </location>
</feature>
<evidence type="ECO:0000259" key="16">
    <source>
        <dbReference type="PROSITE" id="PS50011"/>
    </source>
</evidence>
<dbReference type="PROSITE" id="PS00107">
    <property type="entry name" value="PROTEIN_KINASE_ATP"/>
    <property type="match status" value="1"/>
</dbReference>
<feature type="domain" description="SH3" evidence="15">
    <location>
        <begin position="73"/>
        <end position="135"/>
    </location>
</feature>
<dbReference type="InterPro" id="IPR020635">
    <property type="entry name" value="Tyr_kinase_cat_dom"/>
</dbReference>
<evidence type="ECO:0000256" key="13">
    <source>
        <dbReference type="SAM" id="MobiDB-lite"/>
    </source>
</evidence>
<feature type="compositionally biased region" description="Basic and acidic residues" evidence="13">
    <location>
        <begin position="789"/>
        <end position="801"/>
    </location>
</feature>
<feature type="compositionally biased region" description="Polar residues" evidence="13">
    <location>
        <begin position="999"/>
        <end position="1008"/>
    </location>
</feature>
<feature type="compositionally biased region" description="Low complexity" evidence="13">
    <location>
        <begin position="38"/>
        <end position="51"/>
    </location>
</feature>
<gene>
    <name evidence="18" type="primary">LOC111124521</name>
</gene>
<dbReference type="InterPro" id="IPR011009">
    <property type="entry name" value="Kinase-like_dom_sf"/>
</dbReference>
<dbReference type="InterPro" id="IPR001452">
    <property type="entry name" value="SH3_domain"/>
</dbReference>
<proteinExistence type="inferred from homology"/>
<keyword evidence="17" id="KW-1185">Reference proteome</keyword>
<evidence type="ECO:0000256" key="9">
    <source>
        <dbReference type="PROSITE-ProRule" id="PRU00191"/>
    </source>
</evidence>
<dbReference type="KEGG" id="cvn:111124521"/>
<protein>
    <recommendedName>
        <fullName evidence="12">Tyrosine-protein kinase</fullName>
        <ecNumber evidence="12">2.7.10.2</ecNumber>
    </recommendedName>
</protein>
<dbReference type="SMART" id="SM00808">
    <property type="entry name" value="FABD"/>
    <property type="match status" value="1"/>
</dbReference>
<evidence type="ECO:0000256" key="7">
    <source>
        <dbReference type="ARBA" id="ARBA00023137"/>
    </source>
</evidence>
<feature type="region of interest" description="Disordered" evidence="13">
    <location>
        <begin position="955"/>
        <end position="1072"/>
    </location>
</feature>
<feature type="region of interest" description="Disordered" evidence="13">
    <location>
        <begin position="788"/>
        <end position="809"/>
    </location>
</feature>
<sequence>MGAQQAKEGNSKPAKSKTKKDPPPAKIPQGNFFPSDQPDTPTLTTRPLPASPLGDFLNTKWMSKENLLAQNEDDPNLFVALYDFQSGGDNQLSIIKEGEQITILGYNKGGEWCEVKNKAGEIGWVPSNYIAPVNSLDKFSWYHGQISRNASEYLLSSGINGSFLVRESESSPGQRSISVRFEGRVYHYRISDDSDGKVYVTAEHRFNTLAELVHHHSIHSDGLVTTLLYPAPKRQKPTVFGLSPEPDRWEIERTEIAMKHRLGGGQYGDVYEAIWKRYNKTVAVKTLKEDTMALKDFLEEACIMKEMKHPNLVQLLGVCTREPPFYIVTEFMAQGNLLDYLRGTSKDDIGPTVLMYMATQIASAMAYLEARCFIHRDLAARNCLVGPDHLVKVADFGLARLMKDDTYTAHAGAKFPIKWTAPEGLAFNRFSTKSDVWAFGVLLWELATYGMSPYPGVELTEVYHLLERQYRMDRPSGCPANVYELMMKCWQWDPKDRPTFLEIHNSLEHMFDKSSLNEEIEKELEKTDTKKIPILQSSKKRSVTDGDPMADGGQMSAGSTPLTGRKVLPSRNSDESLRQVSAVLSNKAKKKGGAAPPPPRRTTSCKEQENSNMESELKAKMKLQKAKIENSSKVNFYGENDLDQSTVSDSGPTISLQPSKRLELGSPKTFQRMDSKEGVRTSEDGSIGQNSSDSVKRAPIDKSKYMINVDSATKSPSFDQGDKSGRKFSIPYHRELRLASDVENTRKSDKETNTNFQEENKDFGQMQVKGRTYPKKALPLPAHALQRKKSGEPFRRVESEKSSTMVARSLDAESDQVTIGRLDVNNVTKAISRYGTIPKGRRIEAYLASMESGVDPQRVDNLPTVEDHDSGTDTASIASCPVLLPESENGPTGDQWRPNPIAAPPDSVEGIKPEPNVKPSAVVKSQSHHVIAENQNSHFNSLLQRQKSDLTHAGGALDSFSRQYPDPAQKPKPSPRLSRMFTEPSDQDSQLDKSMDQVPPSSMSQSLYKSLPSYSADKSGDNVFSPKLPSEFKKQSDLNSPQMRPHLAQKMRSSSIGDYPYTEEANDREDKQSASVLTKVAMFQSAGPDFGQFKPFARGEHDRNSMREGKASNIDDIIGNKLKQPPHSMQQMFMSKSTFESLEPVHENYPHGGGNSDSDLPIVSRDSILKMSDDVLTSLQNLTSTGNKNSANFMILYEKVLQFHDLCSQFFDSMPPHAKFHAKELLSRLLTQSESVKTICSSSPSVGMKIINDVHGSIQEIVDLIRK</sequence>
<keyword evidence="1 10" id="KW-0728">SH3 domain</keyword>
<feature type="compositionally biased region" description="Basic and acidic residues" evidence="13">
    <location>
        <begin position="604"/>
        <end position="619"/>
    </location>
</feature>
<dbReference type="GeneID" id="111124521"/>
<keyword evidence="3 11" id="KW-0547">Nucleotide-binding</keyword>
<feature type="binding site" evidence="11">
    <location>
        <position position="295"/>
    </location>
    <ligand>
        <name>ATP</name>
        <dbReference type="ChEBI" id="CHEBI:30616"/>
    </ligand>
</feature>
<dbReference type="InterPro" id="IPR036028">
    <property type="entry name" value="SH3-like_dom_sf"/>
</dbReference>
<dbReference type="Pfam" id="PF00018">
    <property type="entry name" value="SH3_1"/>
    <property type="match status" value="1"/>
</dbReference>
<name>A0A8B8D677_CRAVI</name>
<dbReference type="FunFam" id="2.30.30.40:FF:000010">
    <property type="entry name" value="Tyrosine-protein kinase"/>
    <property type="match status" value="1"/>
</dbReference>
<accession>A0A8B8D677</accession>
<dbReference type="Gene3D" id="2.30.30.40">
    <property type="entry name" value="SH3 Domains"/>
    <property type="match status" value="1"/>
</dbReference>
<evidence type="ECO:0000256" key="12">
    <source>
        <dbReference type="RuleBase" id="RU362096"/>
    </source>
</evidence>
<dbReference type="GO" id="GO:0005524">
    <property type="term" value="F:ATP binding"/>
    <property type="evidence" value="ECO:0007669"/>
    <property type="project" value="UniProtKB-UniRule"/>
</dbReference>
<feature type="domain" description="SH2" evidence="14">
    <location>
        <begin position="141"/>
        <end position="231"/>
    </location>
</feature>
<evidence type="ECO:0000256" key="8">
    <source>
        <dbReference type="ARBA" id="ARBA00051245"/>
    </source>
</evidence>
<dbReference type="SMART" id="SM00326">
    <property type="entry name" value="SH3"/>
    <property type="match status" value="1"/>
</dbReference>
<dbReference type="FunFam" id="3.30.505.10:FF:000004">
    <property type="entry name" value="Tyrosine-protein kinase"/>
    <property type="match status" value="1"/>
</dbReference>
<dbReference type="PROSITE" id="PS50011">
    <property type="entry name" value="PROTEIN_KINASE_DOM"/>
    <property type="match status" value="1"/>
</dbReference>
<dbReference type="InterPro" id="IPR008266">
    <property type="entry name" value="Tyr_kinase_AS"/>
</dbReference>
<dbReference type="Pfam" id="PF08919">
    <property type="entry name" value="F_actin_bind"/>
    <property type="match status" value="1"/>
</dbReference>
<dbReference type="CDD" id="cd09935">
    <property type="entry name" value="SH2_ABL"/>
    <property type="match status" value="1"/>
</dbReference>
<evidence type="ECO:0000256" key="1">
    <source>
        <dbReference type="ARBA" id="ARBA00022443"/>
    </source>
</evidence>
<dbReference type="PROSITE" id="PS00109">
    <property type="entry name" value="PROTEIN_KINASE_TYR"/>
    <property type="match status" value="1"/>
</dbReference>
<dbReference type="PROSITE" id="PS50001">
    <property type="entry name" value="SH2"/>
    <property type="match status" value="1"/>
</dbReference>
<dbReference type="GO" id="GO:0023052">
    <property type="term" value="P:signaling"/>
    <property type="evidence" value="ECO:0007669"/>
    <property type="project" value="UniProtKB-ARBA"/>
</dbReference>
<keyword evidence="5 11" id="KW-0067">ATP-binding</keyword>
<evidence type="ECO:0000313" key="17">
    <source>
        <dbReference type="Proteomes" id="UP000694844"/>
    </source>
</evidence>
<keyword evidence="2 12" id="KW-0808">Transferase</keyword>
<dbReference type="EC" id="2.7.10.2" evidence="12"/>
<dbReference type="SUPFAM" id="SSF55550">
    <property type="entry name" value="SH2 domain"/>
    <property type="match status" value="1"/>
</dbReference>
<organism evidence="17 18">
    <name type="scientific">Crassostrea virginica</name>
    <name type="common">Eastern oyster</name>
    <dbReference type="NCBI Taxonomy" id="6565"/>
    <lineage>
        <taxon>Eukaryota</taxon>
        <taxon>Metazoa</taxon>
        <taxon>Spiralia</taxon>
        <taxon>Lophotrochozoa</taxon>
        <taxon>Mollusca</taxon>
        <taxon>Bivalvia</taxon>
        <taxon>Autobranchia</taxon>
        <taxon>Pteriomorphia</taxon>
        <taxon>Ostreida</taxon>
        <taxon>Ostreoidea</taxon>
        <taxon>Ostreidae</taxon>
        <taxon>Crassostrea</taxon>
    </lineage>
</organism>
<dbReference type="Gene3D" id="1.20.120.330">
    <property type="entry name" value="Nucleotidyltransferases domain 2"/>
    <property type="match status" value="1"/>
</dbReference>
<dbReference type="Gene3D" id="3.30.505.10">
    <property type="entry name" value="SH2 domain"/>
    <property type="match status" value="1"/>
</dbReference>
<evidence type="ECO:0000256" key="3">
    <source>
        <dbReference type="ARBA" id="ARBA00022741"/>
    </source>
</evidence>
<dbReference type="GO" id="GO:0004715">
    <property type="term" value="F:non-membrane spanning protein tyrosine kinase activity"/>
    <property type="evidence" value="ECO:0007669"/>
    <property type="project" value="UniProtKB-EC"/>
</dbReference>
<feature type="compositionally biased region" description="Basic and acidic residues" evidence="13">
    <location>
        <begin position="694"/>
        <end position="704"/>
    </location>
</feature>
<dbReference type="Gene3D" id="3.30.200.20">
    <property type="entry name" value="Phosphorylase Kinase, domain 1"/>
    <property type="match status" value="1"/>
</dbReference>
<dbReference type="InterPro" id="IPR001245">
    <property type="entry name" value="Ser-Thr/Tyr_kinase_cat_dom"/>
</dbReference>
<dbReference type="OrthoDB" id="98077at2759"/>
<feature type="compositionally biased region" description="Polar residues" evidence="13">
    <location>
        <begin position="643"/>
        <end position="658"/>
    </location>
</feature>
<dbReference type="PROSITE" id="PS50002">
    <property type="entry name" value="SH3"/>
    <property type="match status" value="1"/>
</dbReference>
<dbReference type="PANTHER" id="PTHR24418">
    <property type="entry name" value="TYROSINE-PROTEIN KINASE"/>
    <property type="match status" value="1"/>
</dbReference>
<evidence type="ECO:0000256" key="6">
    <source>
        <dbReference type="ARBA" id="ARBA00022999"/>
    </source>
</evidence>
<dbReference type="InterPro" id="IPR000980">
    <property type="entry name" value="SH2"/>
</dbReference>
<dbReference type="InterPro" id="IPR000719">
    <property type="entry name" value="Prot_kinase_dom"/>
</dbReference>
<dbReference type="SMART" id="SM00252">
    <property type="entry name" value="SH2"/>
    <property type="match status" value="1"/>
</dbReference>
<dbReference type="CDD" id="cd05052">
    <property type="entry name" value="PTKc_Abl"/>
    <property type="match status" value="1"/>
</dbReference>
<keyword evidence="6 9" id="KW-0727">SH2 domain</keyword>
<dbReference type="InterPro" id="IPR015015">
    <property type="entry name" value="F-actin-binding"/>
</dbReference>
<feature type="compositionally biased region" description="Basic and acidic residues" evidence="13">
    <location>
        <begin position="732"/>
        <end position="762"/>
    </location>
</feature>
<feature type="region of interest" description="Disordered" evidence="13">
    <location>
        <begin position="884"/>
        <end position="926"/>
    </location>
</feature>
<dbReference type="Gene3D" id="1.10.510.10">
    <property type="entry name" value="Transferase(Phosphotransferase) domain 1"/>
    <property type="match status" value="1"/>
</dbReference>
<dbReference type="InterPro" id="IPR050198">
    <property type="entry name" value="Non-receptor_tyrosine_kinases"/>
</dbReference>
<evidence type="ECO:0000256" key="10">
    <source>
        <dbReference type="PROSITE-ProRule" id="PRU00192"/>
    </source>
</evidence>
<feature type="region of interest" description="Disordered" evidence="13">
    <location>
        <begin position="1"/>
        <end position="51"/>
    </location>
</feature>
<evidence type="ECO:0000259" key="15">
    <source>
        <dbReference type="PROSITE" id="PS50002"/>
    </source>
</evidence>
<dbReference type="InterPro" id="IPR036860">
    <property type="entry name" value="SH2_dom_sf"/>
</dbReference>
<dbReference type="AlphaFoldDB" id="A0A8B8D677"/>
<reference evidence="18" key="1">
    <citation type="submission" date="2025-08" db="UniProtKB">
        <authorList>
            <consortium name="RefSeq"/>
        </authorList>
    </citation>
    <scope>IDENTIFICATION</scope>
    <source>
        <tissue evidence="18">Whole sample</tissue>
    </source>
</reference>
<dbReference type="CDD" id="cd11850">
    <property type="entry name" value="SH3_Abl"/>
    <property type="match status" value="1"/>
</dbReference>